<dbReference type="PANTHER" id="PTHR36180:SF2">
    <property type="entry name" value="BRO FAMILY PROTEIN"/>
    <property type="match status" value="1"/>
</dbReference>
<evidence type="ECO:0000313" key="3">
    <source>
        <dbReference type="Proteomes" id="UP000214880"/>
    </source>
</evidence>
<dbReference type="RefSeq" id="WP_092074997.1">
    <property type="nucleotide sequence ID" value="NZ_FNHB01000015.1"/>
</dbReference>
<dbReference type="EMBL" id="FNHB01000015">
    <property type="protein sequence ID" value="SDN24446.1"/>
    <property type="molecule type" value="Genomic_DNA"/>
</dbReference>
<dbReference type="InterPro" id="IPR003497">
    <property type="entry name" value="BRO_N_domain"/>
</dbReference>
<feature type="domain" description="Bro-N" evidence="1">
    <location>
        <begin position="1"/>
        <end position="103"/>
    </location>
</feature>
<evidence type="ECO:0000259" key="1">
    <source>
        <dbReference type="PROSITE" id="PS51750"/>
    </source>
</evidence>
<dbReference type="PANTHER" id="PTHR36180">
    <property type="entry name" value="DNA-BINDING PROTEIN-RELATED-RELATED"/>
    <property type="match status" value="1"/>
</dbReference>
<protein>
    <submittedName>
        <fullName evidence="2">Prophage antirepressor</fullName>
    </submittedName>
</protein>
<dbReference type="STRING" id="146817.SAMN04488502_11557"/>
<dbReference type="Proteomes" id="UP000214880">
    <property type="component" value="Unassembled WGS sequence"/>
</dbReference>
<organism evidence="2 3">
    <name type="scientific">Dendrosporobacter quercicolus</name>
    <dbReference type="NCBI Taxonomy" id="146817"/>
    <lineage>
        <taxon>Bacteria</taxon>
        <taxon>Bacillati</taxon>
        <taxon>Bacillota</taxon>
        <taxon>Negativicutes</taxon>
        <taxon>Selenomonadales</taxon>
        <taxon>Sporomusaceae</taxon>
        <taxon>Dendrosporobacter</taxon>
    </lineage>
</organism>
<dbReference type="OrthoDB" id="9812611at2"/>
<dbReference type="Pfam" id="PF02498">
    <property type="entry name" value="Bro-N"/>
    <property type="match status" value="1"/>
</dbReference>
<dbReference type="PROSITE" id="PS51750">
    <property type="entry name" value="BRO_N"/>
    <property type="match status" value="1"/>
</dbReference>
<evidence type="ECO:0000313" key="2">
    <source>
        <dbReference type="EMBL" id="SDN24446.1"/>
    </source>
</evidence>
<sequence>MRQLKQIFEYQGQIVRTITQCSEPLFCGKDLCEILEIDSTQLRRLDDDEKVLRLTQTPGGEQEMVFVNEPGLYSLIIGSRKLEAKAFKRWITHEVLPTIRKTGKYSLYDNPNAILRRHLDTATKLSKGLSKPQQLELRRLAVMDAAEESGADYSAILAVLEAPEVQGKALHHDLDRDVDLFLQDVARRVNRYHVQGNYLILPPSEERRICERLDIDRTALLRELDERGMLRVAYGWNNGIHKKNYTHHSTFYGRKRCVHLKLNCINIQGE</sequence>
<reference evidence="2 3" key="1">
    <citation type="submission" date="2016-10" db="EMBL/GenBank/DDBJ databases">
        <authorList>
            <person name="de Groot N.N."/>
        </authorList>
    </citation>
    <scope>NUCLEOTIDE SEQUENCE [LARGE SCALE GENOMIC DNA]</scope>
    <source>
        <strain evidence="2 3">DSM 1736</strain>
    </source>
</reference>
<dbReference type="SMART" id="SM01040">
    <property type="entry name" value="Bro-N"/>
    <property type="match status" value="1"/>
</dbReference>
<keyword evidence="3" id="KW-1185">Reference proteome</keyword>
<gene>
    <name evidence="2" type="ORF">SAMN04488502_11557</name>
</gene>
<accession>A0A1G9ZV69</accession>
<dbReference type="AlphaFoldDB" id="A0A1G9ZV69"/>
<proteinExistence type="predicted"/>
<name>A0A1G9ZV69_9FIRM</name>